<reference evidence="1" key="1">
    <citation type="journal article" date="2018" name="Genome Biol.">
        <title>SKESA: strategic k-mer extension for scrupulous assemblies.</title>
        <authorList>
            <person name="Souvorov A."/>
            <person name="Agarwala R."/>
            <person name="Lipman D.J."/>
        </authorList>
    </citation>
    <scope>NUCLEOTIDE SEQUENCE</scope>
    <source>
        <strain evidence="1">EC00692</strain>
    </source>
</reference>
<comment type="caution">
    <text evidence="1">The sequence shown here is derived from an EMBL/GenBank/DDBJ whole genome shotgun (WGS) entry which is preliminary data.</text>
</comment>
<feature type="non-terminal residue" evidence="1">
    <location>
        <position position="1"/>
    </location>
</feature>
<gene>
    <name evidence="1" type="ORF">GIK15_23575</name>
</gene>
<dbReference type="EMBL" id="DABATA010000069">
    <property type="protein sequence ID" value="HAH2389870.1"/>
    <property type="molecule type" value="Genomic_DNA"/>
</dbReference>
<dbReference type="AlphaFoldDB" id="A0A776QL55"/>
<proteinExistence type="predicted"/>
<accession>A0A776QL55</accession>
<protein>
    <submittedName>
        <fullName evidence="1">Head-tail adaptor</fullName>
    </submittedName>
</protein>
<sequence length="29" mass="3062">DRILNVVGLPVPDATGGRLEILCRLGGEK</sequence>
<evidence type="ECO:0000313" key="1">
    <source>
        <dbReference type="EMBL" id="HAH2389870.1"/>
    </source>
</evidence>
<name>A0A776QL55_ECOLX</name>
<organism evidence="1">
    <name type="scientific">Escherichia coli</name>
    <dbReference type="NCBI Taxonomy" id="562"/>
    <lineage>
        <taxon>Bacteria</taxon>
        <taxon>Pseudomonadati</taxon>
        <taxon>Pseudomonadota</taxon>
        <taxon>Gammaproteobacteria</taxon>
        <taxon>Enterobacterales</taxon>
        <taxon>Enterobacteriaceae</taxon>
        <taxon>Escherichia</taxon>
    </lineage>
</organism>
<reference evidence="1" key="2">
    <citation type="submission" date="2019-11" db="EMBL/GenBank/DDBJ databases">
        <authorList>
            <consortium name="NCBI Pathogen Detection Project"/>
        </authorList>
    </citation>
    <scope>NUCLEOTIDE SEQUENCE</scope>
    <source>
        <strain evidence="1">EC00692</strain>
    </source>
</reference>